<comment type="caution">
    <text evidence="4">The sequence shown here is derived from an EMBL/GenBank/DDBJ whole genome shotgun (WGS) entry which is preliminary data.</text>
</comment>
<reference evidence="4" key="1">
    <citation type="submission" date="2020-04" db="EMBL/GenBank/DDBJ databases">
        <authorList>
            <person name="Zhang T."/>
        </authorList>
    </citation>
    <scope>NUCLEOTIDE SEQUENCE</scope>
    <source>
        <strain evidence="4">HKST-UBA13</strain>
    </source>
</reference>
<name>A0A955L135_9BACT</name>
<gene>
    <name evidence="4" type="ORF">KC678_01325</name>
</gene>
<dbReference type="CDD" id="cd08547">
    <property type="entry name" value="Type_II_cohesin"/>
    <property type="match status" value="1"/>
</dbReference>
<dbReference type="SUPFAM" id="SSF49384">
    <property type="entry name" value="Carbohydrate-binding domain"/>
    <property type="match status" value="1"/>
</dbReference>
<reference evidence="4" key="2">
    <citation type="journal article" date="2021" name="Microbiome">
        <title>Successional dynamics and alternative stable states in a saline activated sludge microbial community over 9 years.</title>
        <authorList>
            <person name="Wang Y."/>
            <person name="Ye J."/>
            <person name="Ju F."/>
            <person name="Liu L."/>
            <person name="Boyd J.A."/>
            <person name="Deng Y."/>
            <person name="Parks D.H."/>
            <person name="Jiang X."/>
            <person name="Yin X."/>
            <person name="Woodcroft B.J."/>
            <person name="Tyson G.W."/>
            <person name="Hugenholtz P."/>
            <person name="Polz M.F."/>
            <person name="Zhang T."/>
        </authorList>
    </citation>
    <scope>NUCLEOTIDE SEQUENCE</scope>
    <source>
        <strain evidence="4">HKST-UBA13</strain>
    </source>
</reference>
<proteinExistence type="predicted"/>
<evidence type="ECO:0000256" key="1">
    <source>
        <dbReference type="SAM" id="MobiDB-lite"/>
    </source>
</evidence>
<accession>A0A955L135</accession>
<dbReference type="Pfam" id="PF00963">
    <property type="entry name" value="Cohesin"/>
    <property type="match status" value="1"/>
</dbReference>
<evidence type="ECO:0000256" key="2">
    <source>
        <dbReference type="SAM" id="Phobius"/>
    </source>
</evidence>
<sequence>MDLKELIIPSVNAQAVDALSQPTFGPIDVGSNSSQTGSVLVSADKTQVEVGDLITVTVSVNTNGTPISEYRITVDFDATKFTVIDTDTETEGTQVTLVDPVFTIENPVEDNTVSSLGRIRVIAKSEEQLSINRNVIEFQLQAQAPGLTSLRVITEGDEPTQLVREAGVGLSYTGNEVSMTIQSDTVVPEPTTPEPTTPTTQEPTTQSPTYIPDTAIEDYLPQAIPVLFGVFLLVLGVSLLRKKEEDQLKNRN</sequence>
<dbReference type="GO" id="GO:0000272">
    <property type="term" value="P:polysaccharide catabolic process"/>
    <property type="evidence" value="ECO:0007669"/>
    <property type="project" value="InterPro"/>
</dbReference>
<keyword evidence="2" id="KW-0812">Transmembrane</keyword>
<feature type="domain" description="Cohesin" evidence="3">
    <location>
        <begin position="41"/>
        <end position="92"/>
    </location>
</feature>
<feature type="region of interest" description="Disordered" evidence="1">
    <location>
        <begin position="183"/>
        <end position="208"/>
    </location>
</feature>
<dbReference type="InterPro" id="IPR002102">
    <property type="entry name" value="Cohesin_dom"/>
</dbReference>
<dbReference type="GO" id="GO:0030246">
    <property type="term" value="F:carbohydrate binding"/>
    <property type="evidence" value="ECO:0007669"/>
    <property type="project" value="InterPro"/>
</dbReference>
<evidence type="ECO:0000313" key="5">
    <source>
        <dbReference type="Proteomes" id="UP000775877"/>
    </source>
</evidence>
<feature type="transmembrane region" description="Helical" evidence="2">
    <location>
        <begin position="219"/>
        <end position="240"/>
    </location>
</feature>
<keyword evidence="2" id="KW-0472">Membrane</keyword>
<dbReference type="AlphaFoldDB" id="A0A955L135"/>
<keyword evidence="2" id="KW-1133">Transmembrane helix</keyword>
<organism evidence="4 5">
    <name type="scientific">Candidatus Dojkabacteria bacterium</name>
    <dbReference type="NCBI Taxonomy" id="2099670"/>
    <lineage>
        <taxon>Bacteria</taxon>
        <taxon>Candidatus Dojkabacteria</taxon>
    </lineage>
</organism>
<dbReference type="InterPro" id="IPR008965">
    <property type="entry name" value="CBM2/CBM3_carb-bd_dom_sf"/>
</dbReference>
<dbReference type="Gene3D" id="2.60.40.680">
    <property type="match status" value="1"/>
</dbReference>
<feature type="compositionally biased region" description="Low complexity" evidence="1">
    <location>
        <begin position="197"/>
        <end position="208"/>
    </location>
</feature>
<evidence type="ECO:0000259" key="3">
    <source>
        <dbReference type="Pfam" id="PF00963"/>
    </source>
</evidence>
<dbReference type="EMBL" id="JAGQLJ010000024">
    <property type="protein sequence ID" value="MCA9380884.1"/>
    <property type="molecule type" value="Genomic_DNA"/>
</dbReference>
<dbReference type="Proteomes" id="UP000775877">
    <property type="component" value="Unassembled WGS sequence"/>
</dbReference>
<evidence type="ECO:0000313" key="4">
    <source>
        <dbReference type="EMBL" id="MCA9380884.1"/>
    </source>
</evidence>
<protein>
    <recommendedName>
        <fullName evidence="3">Cohesin domain-containing protein</fullName>
    </recommendedName>
</protein>